<dbReference type="SUPFAM" id="SSF54637">
    <property type="entry name" value="Thioesterase/thiol ester dehydrase-isomerase"/>
    <property type="match status" value="1"/>
</dbReference>
<name>A0A7I8KLF0_SPIIN</name>
<organism evidence="3 4">
    <name type="scientific">Spirodela intermedia</name>
    <name type="common">Intermediate duckweed</name>
    <dbReference type="NCBI Taxonomy" id="51605"/>
    <lineage>
        <taxon>Eukaryota</taxon>
        <taxon>Viridiplantae</taxon>
        <taxon>Streptophyta</taxon>
        <taxon>Embryophyta</taxon>
        <taxon>Tracheophyta</taxon>
        <taxon>Spermatophyta</taxon>
        <taxon>Magnoliopsida</taxon>
        <taxon>Liliopsida</taxon>
        <taxon>Araceae</taxon>
        <taxon>Lemnoideae</taxon>
        <taxon>Spirodela</taxon>
    </lineage>
</organism>
<dbReference type="CDD" id="cd03443">
    <property type="entry name" value="PaaI_thioesterase"/>
    <property type="match status" value="1"/>
</dbReference>
<keyword evidence="1" id="KW-0378">Hydrolase</keyword>
<accession>A0A7I8KLF0</accession>
<dbReference type="GO" id="GO:0005777">
    <property type="term" value="C:peroxisome"/>
    <property type="evidence" value="ECO:0007669"/>
    <property type="project" value="TreeGrafter"/>
</dbReference>
<dbReference type="OrthoDB" id="46529at2759"/>
<dbReference type="PANTHER" id="PTHR43240">
    <property type="entry name" value="1,4-DIHYDROXY-2-NAPHTHOYL-COA THIOESTERASE 1"/>
    <property type="match status" value="1"/>
</dbReference>
<dbReference type="InterPro" id="IPR003736">
    <property type="entry name" value="PAAI_dom"/>
</dbReference>
<reference evidence="3" key="1">
    <citation type="submission" date="2020-02" db="EMBL/GenBank/DDBJ databases">
        <authorList>
            <person name="Scholz U."/>
            <person name="Mascher M."/>
            <person name="Fiebig A."/>
        </authorList>
    </citation>
    <scope>NUCLEOTIDE SEQUENCE</scope>
</reference>
<feature type="domain" description="Thioesterase" evidence="2">
    <location>
        <begin position="46"/>
        <end position="121"/>
    </location>
</feature>
<evidence type="ECO:0000313" key="4">
    <source>
        <dbReference type="Proteomes" id="UP000663760"/>
    </source>
</evidence>
<dbReference type="EMBL" id="LR746269">
    <property type="protein sequence ID" value="CAA7398613.1"/>
    <property type="molecule type" value="Genomic_DNA"/>
</dbReference>
<dbReference type="GO" id="GO:0042372">
    <property type="term" value="P:phylloquinone biosynthetic process"/>
    <property type="evidence" value="ECO:0007669"/>
    <property type="project" value="TreeGrafter"/>
</dbReference>
<dbReference type="Pfam" id="PF03061">
    <property type="entry name" value="4HBT"/>
    <property type="match status" value="1"/>
</dbReference>
<evidence type="ECO:0000259" key="2">
    <source>
        <dbReference type="Pfam" id="PF03061"/>
    </source>
</evidence>
<dbReference type="PANTHER" id="PTHR43240:SF5">
    <property type="entry name" value="1,4-DIHYDROXY-2-NAPHTHOYL-COA THIOESTERASE 1"/>
    <property type="match status" value="1"/>
</dbReference>
<dbReference type="Gene3D" id="3.10.129.10">
    <property type="entry name" value="Hotdog Thioesterase"/>
    <property type="match status" value="1"/>
</dbReference>
<dbReference type="AlphaFoldDB" id="A0A7I8KLF0"/>
<evidence type="ECO:0000256" key="1">
    <source>
        <dbReference type="ARBA" id="ARBA00022801"/>
    </source>
</evidence>
<sequence>MRPEDSPGMAALDPALSSLGFEYGDMSPERVTGRLTVTTPCCQPSGYIHGGVFALMAESLASYGAFIAAGFQRVAAVNLCINHLSSPASAAAAAVHGEARPLEYTAGKIIQVWEVDFWAAGPLGPEKGALVVTSRVVPVCDFPPSDAVGHIVSTLKKHSKL</sequence>
<protein>
    <recommendedName>
        <fullName evidence="2">Thioesterase domain-containing protein</fullName>
    </recommendedName>
</protein>
<dbReference type="NCBIfam" id="TIGR00369">
    <property type="entry name" value="unchar_dom_1"/>
    <property type="match status" value="1"/>
</dbReference>
<dbReference type="InterPro" id="IPR029069">
    <property type="entry name" value="HotDog_dom_sf"/>
</dbReference>
<dbReference type="Proteomes" id="UP000663760">
    <property type="component" value="Chromosome 6"/>
</dbReference>
<evidence type="ECO:0000313" key="3">
    <source>
        <dbReference type="EMBL" id="CAA7398613.1"/>
    </source>
</evidence>
<keyword evidence="4" id="KW-1185">Reference proteome</keyword>
<dbReference type="InterPro" id="IPR006683">
    <property type="entry name" value="Thioestr_dom"/>
</dbReference>
<proteinExistence type="predicted"/>
<gene>
    <name evidence="3" type="ORF">SI8410_06009278</name>
</gene>
<dbReference type="GO" id="GO:0061522">
    <property type="term" value="F:1,4-dihydroxy-2-naphthoyl-CoA thioesterase activity"/>
    <property type="evidence" value="ECO:0007669"/>
    <property type="project" value="TreeGrafter"/>
</dbReference>